<feature type="transmembrane region" description="Helical" evidence="6">
    <location>
        <begin position="81"/>
        <end position="101"/>
    </location>
</feature>
<reference evidence="7" key="1">
    <citation type="submission" date="2018-05" db="EMBL/GenBank/DDBJ databases">
        <authorList>
            <person name="Lanie J.A."/>
            <person name="Ng W.-L."/>
            <person name="Kazmierczak K.M."/>
            <person name="Andrzejewski T.M."/>
            <person name="Davidsen T.M."/>
            <person name="Wayne K.J."/>
            <person name="Tettelin H."/>
            <person name="Glass J.I."/>
            <person name="Rusch D."/>
            <person name="Podicherti R."/>
            <person name="Tsui H.-C.T."/>
            <person name="Winkler M.E."/>
        </authorList>
    </citation>
    <scope>NUCLEOTIDE SEQUENCE</scope>
</reference>
<dbReference type="PANTHER" id="PTHR30106">
    <property type="entry name" value="INNER MEMBRANE PROTEIN YEIH-RELATED"/>
    <property type="match status" value="1"/>
</dbReference>
<dbReference type="EMBL" id="UINC01200385">
    <property type="protein sequence ID" value="SVE19246.1"/>
    <property type="molecule type" value="Genomic_DNA"/>
</dbReference>
<feature type="non-terminal residue" evidence="7">
    <location>
        <position position="1"/>
    </location>
</feature>
<dbReference type="Pfam" id="PF03601">
    <property type="entry name" value="Cons_hypoth698"/>
    <property type="match status" value="1"/>
</dbReference>
<evidence type="ECO:0000256" key="3">
    <source>
        <dbReference type="ARBA" id="ARBA00022692"/>
    </source>
</evidence>
<feature type="transmembrane region" description="Helical" evidence="6">
    <location>
        <begin position="27"/>
        <end position="45"/>
    </location>
</feature>
<feature type="transmembrane region" description="Helical" evidence="6">
    <location>
        <begin position="227"/>
        <end position="245"/>
    </location>
</feature>
<keyword evidence="3 6" id="KW-0812">Transmembrane</keyword>
<keyword evidence="2" id="KW-1003">Cell membrane</keyword>
<keyword evidence="5 6" id="KW-0472">Membrane</keyword>
<accession>A0A383BGD4</accession>
<dbReference type="PANTHER" id="PTHR30106:SF1">
    <property type="entry name" value="UPF0324 MEMBRANE PROTEIN FN0533"/>
    <property type="match status" value="1"/>
</dbReference>
<feature type="transmembrane region" description="Helical" evidence="6">
    <location>
        <begin position="196"/>
        <end position="215"/>
    </location>
</feature>
<evidence type="ECO:0000313" key="7">
    <source>
        <dbReference type="EMBL" id="SVE19246.1"/>
    </source>
</evidence>
<keyword evidence="4 6" id="KW-1133">Transmembrane helix</keyword>
<evidence type="ECO:0000256" key="5">
    <source>
        <dbReference type="ARBA" id="ARBA00023136"/>
    </source>
</evidence>
<feature type="non-terminal residue" evidence="7">
    <location>
        <position position="246"/>
    </location>
</feature>
<feature type="transmembrane region" description="Helical" evidence="6">
    <location>
        <begin position="140"/>
        <end position="164"/>
    </location>
</feature>
<name>A0A383BGD4_9ZZZZ</name>
<dbReference type="AlphaFoldDB" id="A0A383BGD4"/>
<feature type="transmembrane region" description="Helical" evidence="6">
    <location>
        <begin position="173"/>
        <end position="190"/>
    </location>
</feature>
<gene>
    <name evidence="7" type="ORF">METZ01_LOCUS472100</name>
</gene>
<dbReference type="InterPro" id="IPR018383">
    <property type="entry name" value="UPF0324_pro"/>
</dbReference>
<proteinExistence type="predicted"/>
<protein>
    <recommendedName>
        <fullName evidence="8">Sulfate exporter family transporter</fullName>
    </recommendedName>
</protein>
<comment type="subcellular location">
    <subcellularLocation>
        <location evidence="1">Cell membrane</location>
        <topology evidence="1">Multi-pass membrane protein</topology>
    </subcellularLocation>
</comment>
<evidence type="ECO:0000256" key="2">
    <source>
        <dbReference type="ARBA" id="ARBA00022475"/>
    </source>
</evidence>
<evidence type="ECO:0000256" key="1">
    <source>
        <dbReference type="ARBA" id="ARBA00004651"/>
    </source>
</evidence>
<dbReference type="GO" id="GO:0005886">
    <property type="term" value="C:plasma membrane"/>
    <property type="evidence" value="ECO:0007669"/>
    <property type="project" value="UniProtKB-SubCell"/>
</dbReference>
<evidence type="ECO:0008006" key="8">
    <source>
        <dbReference type="Google" id="ProtNLM"/>
    </source>
</evidence>
<evidence type="ECO:0000256" key="6">
    <source>
        <dbReference type="SAM" id="Phobius"/>
    </source>
</evidence>
<organism evidence="7">
    <name type="scientific">marine metagenome</name>
    <dbReference type="NCBI Taxonomy" id="408172"/>
    <lineage>
        <taxon>unclassified sequences</taxon>
        <taxon>metagenomes</taxon>
        <taxon>ecological metagenomes</taxon>
    </lineage>
</organism>
<sequence>KAGIILLGATISLGSVSEISVNYLPLVSLYVLMVFLIGFLLGRLLKVSKKHLILLVAGTAICGGTAIASLAPVIKSRTEELVSSISLVFLLNLLAIIAFPLIGQYLGMSEKDFGIFAALTIHDTASVLGAASIYGEESVVYASVIKLGRTLWIIPMVLSFSLYYKNKDAKYDFPYFIIFFLVFVVLGTFIDLNQDILIMIKKISSALFLLGLFFIGSQFNLKTLSELTIQPVIFAIALWLIIIITT</sequence>
<evidence type="ECO:0000256" key="4">
    <source>
        <dbReference type="ARBA" id="ARBA00022989"/>
    </source>
</evidence>
<feature type="transmembrane region" description="Helical" evidence="6">
    <location>
        <begin position="52"/>
        <end position="75"/>
    </location>
</feature>
<feature type="transmembrane region" description="Helical" evidence="6">
    <location>
        <begin position="113"/>
        <end position="134"/>
    </location>
</feature>